<feature type="transmembrane region" description="Helical" evidence="1">
    <location>
        <begin position="166"/>
        <end position="189"/>
    </location>
</feature>
<gene>
    <name evidence="2" type="ORF">HMPREF9451_00896</name>
</gene>
<sequence length="559" mass="62543">MGHIEQRSHYLRDAVAELRAAFALDERGGGRLLLLYSLALASSFGLSFWLDGTELLEAVLLTLLYCLMAFSLLCPLVRFVSRHGGPWKDGVFDKRLFLTVFGAIFLVYFFQFLINFPGCCTPDSSDSIKTALGLMELSNWTPIFYTLFVAPFVLLGQAIGDLTWGIALYSFVQMTLFALVLAYAVAWLARRGASRILVVFAILFFVLDPVAARYSITMWKDIPFSLCMFLYLLCLTDIVLAKGRIDAKTTIKLVLLSLGVGLFRNNGLYIVLLTLIVLTLVYRKVSLTRLLPVALGVPMMVVVVTGPIYAAAGVAPSPFRESIAIPLQQVGAVIYHNGDMTEEQRDFLSGFMSTENVKNDYTPTSSDGLKFGGHFNDEWMEENKVVFMKTWFDLGLQNPLLYFKAWLSSTEGYWNIDTSGWAVASSGYFGEPGMSVLYEVTGMESLNRDGNEDFQELRFTHFPTYALYNIAMSVWMLFGCALLALRHRRTLIVPLVPLLAMWLTMMVAAPEYCQYRYMFALHLAIPFMVALAFAACDPQSDEDASSSEWNRSGGLPCAR</sequence>
<feature type="transmembrane region" description="Helical" evidence="1">
    <location>
        <begin position="517"/>
        <end position="535"/>
    </location>
</feature>
<feature type="transmembrane region" description="Helical" evidence="1">
    <location>
        <begin position="96"/>
        <end position="116"/>
    </location>
</feature>
<keyword evidence="1" id="KW-0812">Transmembrane</keyword>
<evidence type="ECO:0000313" key="2">
    <source>
        <dbReference type="EMBL" id="EJZ83391.1"/>
    </source>
</evidence>
<evidence type="ECO:0000256" key="1">
    <source>
        <dbReference type="SAM" id="Phobius"/>
    </source>
</evidence>
<dbReference type="AlphaFoldDB" id="K0YIT5"/>
<feature type="transmembrane region" description="Helical" evidence="1">
    <location>
        <begin position="58"/>
        <end position="81"/>
    </location>
</feature>
<feature type="transmembrane region" description="Helical" evidence="1">
    <location>
        <begin position="137"/>
        <end position="160"/>
    </location>
</feature>
<feature type="transmembrane region" description="Helical" evidence="1">
    <location>
        <begin position="253"/>
        <end position="278"/>
    </location>
</feature>
<accession>K0YIT5</accession>
<dbReference type="PATRIC" id="fig|742818.3.peg.948"/>
<keyword evidence="1" id="KW-0472">Membrane</keyword>
<name>K0YIT5_9ACTN</name>
<feature type="transmembrane region" description="Helical" evidence="1">
    <location>
        <begin position="33"/>
        <end position="51"/>
    </location>
</feature>
<organism evidence="2 3">
    <name type="scientific">Slackia piriformis YIT 12062</name>
    <dbReference type="NCBI Taxonomy" id="742818"/>
    <lineage>
        <taxon>Bacteria</taxon>
        <taxon>Bacillati</taxon>
        <taxon>Actinomycetota</taxon>
        <taxon>Coriobacteriia</taxon>
        <taxon>Eggerthellales</taxon>
        <taxon>Eggerthellaceae</taxon>
        <taxon>Slackia</taxon>
    </lineage>
</organism>
<dbReference type="Pfam" id="PF19484">
    <property type="entry name" value="DUF6020"/>
    <property type="match status" value="1"/>
</dbReference>
<dbReference type="InterPro" id="IPR046062">
    <property type="entry name" value="DUF6020"/>
</dbReference>
<dbReference type="InParanoid" id="K0YIT5"/>
<reference evidence="2 3" key="1">
    <citation type="submission" date="2012-08" db="EMBL/GenBank/DDBJ databases">
        <title>The Genome Sequence of Slackia piriformis YIT 12062.</title>
        <authorList>
            <consortium name="The Broad Institute Genome Sequencing Platform"/>
            <person name="Earl A."/>
            <person name="Ward D."/>
            <person name="Feldgarden M."/>
            <person name="Gevers D."/>
            <person name="Morotomi M."/>
            <person name="Walker B."/>
            <person name="Young S.K."/>
            <person name="Zeng Q."/>
            <person name="Gargeya S."/>
            <person name="Fitzgerald M."/>
            <person name="Haas B."/>
            <person name="Abouelleil A."/>
            <person name="Alvarado L."/>
            <person name="Arachchi H.M."/>
            <person name="Berlin A.M."/>
            <person name="Chapman S.B."/>
            <person name="Goldberg J."/>
            <person name="Griggs A."/>
            <person name="Gujja S."/>
            <person name="Hansen M."/>
            <person name="Howarth C."/>
            <person name="Imamovic A."/>
            <person name="Larimer J."/>
            <person name="McCowen C."/>
            <person name="Montmayeur A."/>
            <person name="Murphy C."/>
            <person name="Neiman D."/>
            <person name="Pearson M."/>
            <person name="Priest M."/>
            <person name="Roberts A."/>
            <person name="Saif S."/>
            <person name="Shea T."/>
            <person name="Sisk P."/>
            <person name="Sykes S."/>
            <person name="Wortman J."/>
            <person name="Nusbaum C."/>
            <person name="Birren B."/>
        </authorList>
    </citation>
    <scope>NUCLEOTIDE SEQUENCE [LARGE SCALE GENOMIC DNA]</scope>
    <source>
        <strain evidence="2 3">YIT 12062</strain>
    </source>
</reference>
<feature type="transmembrane region" description="Helical" evidence="1">
    <location>
        <begin position="465"/>
        <end position="485"/>
    </location>
</feature>
<feature type="transmembrane region" description="Helical" evidence="1">
    <location>
        <begin position="196"/>
        <end position="216"/>
    </location>
</feature>
<dbReference type="Proteomes" id="UP000006069">
    <property type="component" value="Unassembled WGS sequence"/>
</dbReference>
<proteinExistence type="predicted"/>
<evidence type="ECO:0000313" key="3">
    <source>
        <dbReference type="Proteomes" id="UP000006069"/>
    </source>
</evidence>
<dbReference type="HOGENOM" id="CLU_025183_1_0_11"/>
<dbReference type="eggNOG" id="ENOG502Z972">
    <property type="taxonomic scope" value="Bacteria"/>
</dbReference>
<comment type="caution">
    <text evidence="2">The sequence shown here is derived from an EMBL/GenBank/DDBJ whole genome shotgun (WGS) entry which is preliminary data.</text>
</comment>
<feature type="transmembrane region" description="Helical" evidence="1">
    <location>
        <begin position="290"/>
        <end position="312"/>
    </location>
</feature>
<dbReference type="EMBL" id="ADMD01000007">
    <property type="protein sequence ID" value="EJZ83391.1"/>
    <property type="molecule type" value="Genomic_DNA"/>
</dbReference>
<evidence type="ECO:0008006" key="4">
    <source>
        <dbReference type="Google" id="ProtNLM"/>
    </source>
</evidence>
<feature type="transmembrane region" description="Helical" evidence="1">
    <location>
        <begin position="222"/>
        <end position="241"/>
    </location>
</feature>
<protein>
    <recommendedName>
        <fullName evidence="4">Glycosyltransferase RgtA/B/C/D-like domain-containing protein</fullName>
    </recommendedName>
</protein>
<keyword evidence="3" id="KW-1185">Reference proteome</keyword>
<feature type="transmembrane region" description="Helical" evidence="1">
    <location>
        <begin position="491"/>
        <end position="510"/>
    </location>
</feature>
<keyword evidence="1" id="KW-1133">Transmembrane helix</keyword>
<dbReference type="RefSeq" id="WP_009139110.1">
    <property type="nucleotide sequence ID" value="NZ_JH815198.1"/>
</dbReference>
<dbReference type="OrthoDB" id="3223943at2"/>